<accession>A0A7S2CMI3</accession>
<organism evidence="1">
    <name type="scientific">Haptolina brevifila</name>
    <dbReference type="NCBI Taxonomy" id="156173"/>
    <lineage>
        <taxon>Eukaryota</taxon>
        <taxon>Haptista</taxon>
        <taxon>Haptophyta</taxon>
        <taxon>Prymnesiophyceae</taxon>
        <taxon>Prymnesiales</taxon>
        <taxon>Prymnesiaceae</taxon>
        <taxon>Haptolina</taxon>
    </lineage>
</organism>
<gene>
    <name evidence="1" type="ORF">CBRE1094_LOCUS10008</name>
</gene>
<reference evidence="1" key="1">
    <citation type="submission" date="2021-01" db="EMBL/GenBank/DDBJ databases">
        <authorList>
            <person name="Corre E."/>
            <person name="Pelletier E."/>
            <person name="Niang G."/>
            <person name="Scheremetjew M."/>
            <person name="Finn R."/>
            <person name="Kale V."/>
            <person name="Holt S."/>
            <person name="Cochrane G."/>
            <person name="Meng A."/>
            <person name="Brown T."/>
            <person name="Cohen L."/>
        </authorList>
    </citation>
    <scope>NUCLEOTIDE SEQUENCE</scope>
    <source>
        <strain evidence="1">UTEX LB 985</strain>
    </source>
</reference>
<proteinExistence type="predicted"/>
<name>A0A7S2CMI3_9EUKA</name>
<protein>
    <submittedName>
        <fullName evidence="1">Uncharacterized protein</fullName>
    </submittedName>
</protein>
<dbReference type="AlphaFoldDB" id="A0A7S2CMI3"/>
<dbReference type="EMBL" id="HBGU01018420">
    <property type="protein sequence ID" value="CAD9429799.1"/>
    <property type="molecule type" value="Transcribed_RNA"/>
</dbReference>
<evidence type="ECO:0000313" key="1">
    <source>
        <dbReference type="EMBL" id="CAD9429799.1"/>
    </source>
</evidence>
<sequence length="132" mass="14741">MLRVSLEQWLLVSGREVAGTQAHRVRFPRSRRWQAARGGRKLRSEFDHFGLVTMRLLTLACMDLGVPPYHEPSRLSNAYCAQAGDDRPLGLSLRRMCGAGAADGCGRIYAWVCDVACVHCRDEASTWCSRST</sequence>